<keyword evidence="9" id="KW-1185">Reference proteome</keyword>
<feature type="transmembrane region" description="Helical" evidence="6">
    <location>
        <begin position="90"/>
        <end position="108"/>
    </location>
</feature>
<keyword evidence="5" id="KW-0238">DNA-binding</keyword>
<proteinExistence type="predicted"/>
<gene>
    <name evidence="8" type="ORF">QN277_001335</name>
</gene>
<keyword evidence="1" id="KW-0479">Metal-binding</keyword>
<feature type="domain" description="AtC3H46-like PABC-like" evidence="7">
    <location>
        <begin position="1"/>
        <end position="65"/>
    </location>
</feature>
<keyword evidence="6" id="KW-0472">Membrane</keyword>
<dbReference type="Proteomes" id="UP001293593">
    <property type="component" value="Unassembled WGS sequence"/>
</dbReference>
<evidence type="ECO:0000259" key="7">
    <source>
        <dbReference type="Pfam" id="PF23182"/>
    </source>
</evidence>
<keyword evidence="2" id="KW-0863">Zinc-finger</keyword>
<dbReference type="GO" id="GO:0008270">
    <property type="term" value="F:zinc ion binding"/>
    <property type="evidence" value="ECO:0007669"/>
    <property type="project" value="UniProtKB-KW"/>
</dbReference>
<evidence type="ECO:0000256" key="1">
    <source>
        <dbReference type="ARBA" id="ARBA00022723"/>
    </source>
</evidence>
<dbReference type="Pfam" id="PF23182">
    <property type="entry name" value="PABC_AtC3H46"/>
    <property type="match status" value="1"/>
</dbReference>
<keyword evidence="3" id="KW-0862">Zinc</keyword>
<comment type="caution">
    <text evidence="8">The sequence shown here is derived from an EMBL/GenBank/DDBJ whole genome shotgun (WGS) entry which is preliminary data.</text>
</comment>
<dbReference type="GO" id="GO:0003723">
    <property type="term" value="F:RNA binding"/>
    <property type="evidence" value="ECO:0007669"/>
    <property type="project" value="UniProtKB-KW"/>
</dbReference>
<protein>
    <recommendedName>
        <fullName evidence="7">AtC3H46-like PABC-like domain-containing protein</fullName>
    </recommendedName>
</protein>
<evidence type="ECO:0000256" key="6">
    <source>
        <dbReference type="SAM" id="Phobius"/>
    </source>
</evidence>
<name>A0AAE1TGY5_9FABA</name>
<dbReference type="PANTHER" id="PTHR24009:SF3">
    <property type="entry name" value="RNA-BINDING (RRM_RBD_RNP MOTIFS) FAMILY PROTEIN-RELATED"/>
    <property type="match status" value="1"/>
</dbReference>
<dbReference type="EMBL" id="JAWXYG010000001">
    <property type="protein sequence ID" value="KAK4284511.1"/>
    <property type="molecule type" value="Genomic_DNA"/>
</dbReference>
<reference evidence="8" key="1">
    <citation type="submission" date="2023-10" db="EMBL/GenBank/DDBJ databases">
        <title>Chromosome-level genome of the transformable northern wattle, Acacia crassicarpa.</title>
        <authorList>
            <person name="Massaro I."/>
            <person name="Sinha N.R."/>
            <person name="Poethig S."/>
            <person name="Leichty A.R."/>
        </authorList>
    </citation>
    <scope>NUCLEOTIDE SEQUENCE</scope>
    <source>
        <strain evidence="8">Acra3RX</strain>
        <tissue evidence="8">Leaf</tissue>
    </source>
</reference>
<keyword evidence="6" id="KW-0812">Transmembrane</keyword>
<evidence type="ECO:0000256" key="2">
    <source>
        <dbReference type="ARBA" id="ARBA00022771"/>
    </source>
</evidence>
<sequence>MDGYEATRMAFSRIQNLDPENASKLMGLLLIQEHGKKEMIRLAFGSEALVHSVVVKAQNDLGLLPSNSSPRHLQLRLHYLHFFQLRTQNLRVSILIWVFLFYPCVLTTKSKKKKRSTWTNKKRPTR</sequence>
<dbReference type="InterPro" id="IPR056276">
    <property type="entry name" value="AtC3H46-like_PABC-like"/>
</dbReference>
<dbReference type="PANTHER" id="PTHR24009">
    <property type="entry name" value="RNA-BINDING (RRM/RBD/RNP MOTIFS)"/>
    <property type="match status" value="1"/>
</dbReference>
<evidence type="ECO:0000256" key="5">
    <source>
        <dbReference type="ARBA" id="ARBA00023125"/>
    </source>
</evidence>
<evidence type="ECO:0000256" key="4">
    <source>
        <dbReference type="ARBA" id="ARBA00022884"/>
    </source>
</evidence>
<keyword evidence="6" id="KW-1133">Transmembrane helix</keyword>
<accession>A0AAE1TGY5</accession>
<organism evidence="8 9">
    <name type="scientific">Acacia crassicarpa</name>
    <name type="common">northern wattle</name>
    <dbReference type="NCBI Taxonomy" id="499986"/>
    <lineage>
        <taxon>Eukaryota</taxon>
        <taxon>Viridiplantae</taxon>
        <taxon>Streptophyta</taxon>
        <taxon>Embryophyta</taxon>
        <taxon>Tracheophyta</taxon>
        <taxon>Spermatophyta</taxon>
        <taxon>Magnoliopsida</taxon>
        <taxon>eudicotyledons</taxon>
        <taxon>Gunneridae</taxon>
        <taxon>Pentapetalae</taxon>
        <taxon>rosids</taxon>
        <taxon>fabids</taxon>
        <taxon>Fabales</taxon>
        <taxon>Fabaceae</taxon>
        <taxon>Caesalpinioideae</taxon>
        <taxon>mimosoid clade</taxon>
        <taxon>Acacieae</taxon>
        <taxon>Acacia</taxon>
    </lineage>
</organism>
<evidence type="ECO:0000313" key="9">
    <source>
        <dbReference type="Proteomes" id="UP001293593"/>
    </source>
</evidence>
<evidence type="ECO:0000256" key="3">
    <source>
        <dbReference type="ARBA" id="ARBA00022833"/>
    </source>
</evidence>
<evidence type="ECO:0000313" key="8">
    <source>
        <dbReference type="EMBL" id="KAK4284511.1"/>
    </source>
</evidence>
<keyword evidence="4" id="KW-0694">RNA-binding</keyword>
<dbReference type="AlphaFoldDB" id="A0AAE1TGY5"/>
<dbReference type="GO" id="GO:0003677">
    <property type="term" value="F:DNA binding"/>
    <property type="evidence" value="ECO:0007669"/>
    <property type="project" value="UniProtKB-KW"/>
</dbReference>